<dbReference type="GeneID" id="25400342"/>
<dbReference type="AlphaFoldDB" id="A0A832TEY0"/>
<organism evidence="1 2">
    <name type="scientific">Sulfurisphaera tokodaii</name>
    <dbReference type="NCBI Taxonomy" id="111955"/>
    <lineage>
        <taxon>Archaea</taxon>
        <taxon>Thermoproteota</taxon>
        <taxon>Thermoprotei</taxon>
        <taxon>Sulfolobales</taxon>
        <taxon>Sulfolobaceae</taxon>
        <taxon>Sulfurisphaera</taxon>
    </lineage>
</organism>
<evidence type="ECO:0000313" key="1">
    <source>
        <dbReference type="EMBL" id="HII73196.1"/>
    </source>
</evidence>
<protein>
    <submittedName>
        <fullName evidence="1">Pilus assembly protein</fullName>
    </submittedName>
</protein>
<dbReference type="SUPFAM" id="SSF88723">
    <property type="entry name" value="PIN domain-like"/>
    <property type="match status" value="1"/>
</dbReference>
<evidence type="ECO:0000313" key="2">
    <source>
        <dbReference type="Proteomes" id="UP000646844"/>
    </source>
</evidence>
<dbReference type="RefSeq" id="WP_052846631.1">
    <property type="nucleotide sequence ID" value="NZ_BAABQO010000013.1"/>
</dbReference>
<dbReference type="InterPro" id="IPR029060">
    <property type="entry name" value="PIN-like_dom_sf"/>
</dbReference>
<sequence length="119" mass="13549">MVYADTDFFLALLKEKDWLKGKALSLLREYKDNITTSIATYIELMLLSKKFGLDPVKVAVAVMEITRGFDERILRSSILISQGMGVFDAFHASFSDGEIISSDHAYEEFGYRRVKLEDP</sequence>
<dbReference type="EMBL" id="DUJO01000011">
    <property type="protein sequence ID" value="HII73196.1"/>
    <property type="molecule type" value="Genomic_DNA"/>
</dbReference>
<name>A0A832TEY0_9CREN</name>
<reference evidence="1" key="1">
    <citation type="journal article" date="2020" name="bioRxiv">
        <title>A rank-normalized archaeal taxonomy based on genome phylogeny resolves widespread incomplete and uneven classifications.</title>
        <authorList>
            <person name="Rinke C."/>
            <person name="Chuvochina M."/>
            <person name="Mussig A.J."/>
            <person name="Chaumeil P.-A."/>
            <person name="Waite D.W."/>
            <person name="Whitman W.B."/>
            <person name="Parks D.H."/>
            <person name="Hugenholtz P."/>
        </authorList>
    </citation>
    <scope>NUCLEOTIDE SEQUENCE</scope>
    <source>
        <strain evidence="1">UBA8838</strain>
    </source>
</reference>
<accession>A0A832TEY0</accession>
<dbReference type="Proteomes" id="UP000646844">
    <property type="component" value="Unassembled WGS sequence"/>
</dbReference>
<gene>
    <name evidence="1" type="ORF">HA332_02060</name>
</gene>
<comment type="caution">
    <text evidence="1">The sequence shown here is derived from an EMBL/GenBank/DDBJ whole genome shotgun (WGS) entry which is preliminary data.</text>
</comment>
<proteinExistence type="predicted"/>